<evidence type="ECO:0000313" key="1">
    <source>
        <dbReference type="EMBL" id="TDL17907.1"/>
    </source>
</evidence>
<evidence type="ECO:0008006" key="3">
    <source>
        <dbReference type="Google" id="ProtNLM"/>
    </source>
</evidence>
<organism evidence="1 2">
    <name type="scientific">Rickenella mellea</name>
    <dbReference type="NCBI Taxonomy" id="50990"/>
    <lineage>
        <taxon>Eukaryota</taxon>
        <taxon>Fungi</taxon>
        <taxon>Dikarya</taxon>
        <taxon>Basidiomycota</taxon>
        <taxon>Agaricomycotina</taxon>
        <taxon>Agaricomycetes</taxon>
        <taxon>Hymenochaetales</taxon>
        <taxon>Rickenellaceae</taxon>
        <taxon>Rickenella</taxon>
    </lineage>
</organism>
<keyword evidence="2" id="KW-1185">Reference proteome</keyword>
<protein>
    <recommendedName>
        <fullName evidence="3">F-box domain-containing protein</fullName>
    </recommendedName>
</protein>
<dbReference type="AlphaFoldDB" id="A0A4Y7PR33"/>
<dbReference type="Proteomes" id="UP000294933">
    <property type="component" value="Unassembled WGS sequence"/>
</dbReference>
<sequence>MDVTLIGLILPGCGNLIAFGWESREGSPYSTTLGLSTDEDLMRSIPLGISVLRWNRPSFSNLFTSLRNHMALRQLCISRIQSSSEDHLVTLPSLTHLETRDMVVWSILHRLDMPSISHLKVDWEGAYDADIERFGFDPRNIHHFPDSIRHFRIQIDVFTLQFTSFSPIIAPFPNLETFSYELNMQTDNVHMNPDWIGIHHRTLQHVGIQCRIFSSPWADGFTFRWGRFLINHIKELATGHAHLPLLPNVSLSIVWVFRNDDATRREETDNPEHGSYGLSTARIKFKCNSFFRYLHETGVGVSY</sequence>
<dbReference type="VEuPathDB" id="FungiDB:BD410DRAFT_514991"/>
<dbReference type="EMBL" id="ML170214">
    <property type="protein sequence ID" value="TDL17907.1"/>
    <property type="molecule type" value="Genomic_DNA"/>
</dbReference>
<proteinExistence type="predicted"/>
<accession>A0A4Y7PR33</accession>
<reference evidence="1 2" key="1">
    <citation type="submission" date="2018-06" db="EMBL/GenBank/DDBJ databases">
        <title>A transcriptomic atlas of mushroom development highlights an independent origin of complex multicellularity.</title>
        <authorList>
            <consortium name="DOE Joint Genome Institute"/>
            <person name="Krizsan K."/>
            <person name="Almasi E."/>
            <person name="Merenyi Z."/>
            <person name="Sahu N."/>
            <person name="Viragh M."/>
            <person name="Koszo T."/>
            <person name="Mondo S."/>
            <person name="Kiss B."/>
            <person name="Balint B."/>
            <person name="Kues U."/>
            <person name="Barry K."/>
            <person name="Hegedus J.C."/>
            <person name="Henrissat B."/>
            <person name="Johnson J."/>
            <person name="Lipzen A."/>
            <person name="Ohm R."/>
            <person name="Nagy I."/>
            <person name="Pangilinan J."/>
            <person name="Yan J."/>
            <person name="Xiong Y."/>
            <person name="Grigoriev I.V."/>
            <person name="Hibbett D.S."/>
            <person name="Nagy L.G."/>
        </authorList>
    </citation>
    <scope>NUCLEOTIDE SEQUENCE [LARGE SCALE GENOMIC DNA]</scope>
    <source>
        <strain evidence="1 2">SZMC22713</strain>
    </source>
</reference>
<name>A0A4Y7PR33_9AGAM</name>
<evidence type="ECO:0000313" key="2">
    <source>
        <dbReference type="Proteomes" id="UP000294933"/>
    </source>
</evidence>
<dbReference type="OrthoDB" id="3256525at2759"/>
<gene>
    <name evidence="1" type="ORF">BD410DRAFT_514991</name>
</gene>